<evidence type="ECO:0000313" key="1">
    <source>
        <dbReference type="EMBL" id="GAK55248.1"/>
    </source>
</evidence>
<dbReference type="Proteomes" id="UP000030661">
    <property type="component" value="Unassembled WGS sequence"/>
</dbReference>
<proteinExistence type="predicted"/>
<gene>
    <name evidence="1" type="ORF">U27_02080</name>
</gene>
<protein>
    <submittedName>
        <fullName evidence="1">Uncharacterized protein</fullName>
    </submittedName>
</protein>
<dbReference type="AlphaFoldDB" id="A0A0S6W6I4"/>
<dbReference type="HOGENOM" id="CLU_2785454_0_0_0"/>
<dbReference type="EMBL" id="DF820463">
    <property type="protein sequence ID" value="GAK55248.1"/>
    <property type="molecule type" value="Genomic_DNA"/>
</dbReference>
<organism evidence="1 2">
    <name type="scientific">Vecturithrix granuli</name>
    <dbReference type="NCBI Taxonomy" id="1499967"/>
    <lineage>
        <taxon>Bacteria</taxon>
        <taxon>Candidatus Moduliflexota</taxon>
        <taxon>Candidatus Vecturitrichia</taxon>
        <taxon>Candidatus Vecturitrichales</taxon>
        <taxon>Candidatus Vecturitrichaceae</taxon>
        <taxon>Candidatus Vecturithrix</taxon>
    </lineage>
</organism>
<evidence type="ECO:0000313" key="2">
    <source>
        <dbReference type="Proteomes" id="UP000030661"/>
    </source>
</evidence>
<accession>A0A0S6W6I4</accession>
<keyword evidence="2" id="KW-1185">Reference proteome</keyword>
<name>A0A0S6W6I4_VECG1</name>
<sequence length="68" mass="7851">MIDIFIENGGLSLTLKLFQQMWAFDRSSYETIIVMRGNSSFLIDHSDMSKILGSIRFIETGASNHYRF</sequence>
<reference evidence="1 2" key="1">
    <citation type="journal article" date="2015" name="PeerJ">
        <title>First genomic representation of candidate bacterial phylum KSB3 points to enhanced environmental sensing as a trigger of wastewater bulking.</title>
        <authorList>
            <person name="Sekiguchi Y."/>
            <person name="Ohashi A."/>
            <person name="Parks D.H."/>
            <person name="Yamauchi T."/>
            <person name="Tyson G.W."/>
            <person name="Hugenholtz P."/>
        </authorList>
    </citation>
    <scope>NUCLEOTIDE SEQUENCE [LARGE SCALE GENOMIC DNA]</scope>
</reference>